<keyword evidence="2" id="KW-0472">Membrane</keyword>
<reference evidence="3 4" key="1">
    <citation type="submission" date="2020-02" db="EMBL/GenBank/DDBJ databases">
        <title>Acidophilic actinobacteria isolated from forest soil.</title>
        <authorList>
            <person name="Golinska P."/>
        </authorList>
    </citation>
    <scope>NUCLEOTIDE SEQUENCE [LARGE SCALE GENOMIC DNA]</scope>
    <source>
        <strain evidence="3 4">NL8</strain>
    </source>
</reference>
<dbReference type="RefSeq" id="WP_212013327.1">
    <property type="nucleotide sequence ID" value="NZ_JAAFYZ010000104.1"/>
</dbReference>
<keyword evidence="4" id="KW-1185">Reference proteome</keyword>
<evidence type="ECO:0008006" key="5">
    <source>
        <dbReference type="Google" id="ProtNLM"/>
    </source>
</evidence>
<comment type="caution">
    <text evidence="3">The sequence shown here is derived from an EMBL/GenBank/DDBJ whole genome shotgun (WGS) entry which is preliminary data.</text>
</comment>
<feature type="transmembrane region" description="Helical" evidence="2">
    <location>
        <begin position="132"/>
        <end position="154"/>
    </location>
</feature>
<evidence type="ECO:0000256" key="1">
    <source>
        <dbReference type="SAM" id="MobiDB-lite"/>
    </source>
</evidence>
<evidence type="ECO:0000256" key="2">
    <source>
        <dbReference type="SAM" id="Phobius"/>
    </source>
</evidence>
<feature type="compositionally biased region" description="Low complexity" evidence="1">
    <location>
        <begin position="279"/>
        <end position="295"/>
    </location>
</feature>
<feature type="transmembrane region" description="Helical" evidence="2">
    <location>
        <begin position="15"/>
        <end position="42"/>
    </location>
</feature>
<proteinExistence type="predicted"/>
<keyword evidence="2" id="KW-1133">Transmembrane helix</keyword>
<feature type="compositionally biased region" description="Polar residues" evidence="1">
    <location>
        <begin position="427"/>
        <end position="438"/>
    </location>
</feature>
<feature type="transmembrane region" description="Helical" evidence="2">
    <location>
        <begin position="99"/>
        <end position="120"/>
    </location>
</feature>
<feature type="region of interest" description="Disordered" evidence="1">
    <location>
        <begin position="205"/>
        <end position="343"/>
    </location>
</feature>
<feature type="region of interest" description="Disordered" evidence="1">
    <location>
        <begin position="413"/>
        <end position="457"/>
    </location>
</feature>
<feature type="transmembrane region" description="Helical" evidence="2">
    <location>
        <begin position="69"/>
        <end position="87"/>
    </location>
</feature>
<accession>A0ABS5KWW1</accession>
<feature type="compositionally biased region" description="Pro residues" evidence="1">
    <location>
        <begin position="262"/>
        <end position="278"/>
    </location>
</feature>
<evidence type="ECO:0000313" key="4">
    <source>
        <dbReference type="Proteomes" id="UP000730482"/>
    </source>
</evidence>
<feature type="compositionally biased region" description="Low complexity" evidence="1">
    <location>
        <begin position="219"/>
        <end position="231"/>
    </location>
</feature>
<feature type="compositionally biased region" description="Polar residues" evidence="1">
    <location>
        <begin position="447"/>
        <end position="457"/>
    </location>
</feature>
<evidence type="ECO:0000313" key="3">
    <source>
        <dbReference type="EMBL" id="MBS2550469.1"/>
    </source>
</evidence>
<name>A0ABS5KWW1_9ACTN</name>
<sequence length="457" mass="47458">MSSTGGSSASTARSFWVYFWIYSGLVLGALASVSANIAYTYIPPRIQPAWWPRSRLWDPTAYIPPPGDVAVAVFCPAAIFILTEVITRPRWREGKLSSAVRTASAVMVGLPVAVASYLHLCSLLEYYSTIPFIAYTLPLTVDGLMLACTAALQLTAEAPKDQLKQSDGQASATDDVVVLPHPRVPLDSPHEPADVLVTRPTATSTAEIAGDSKPPPVAPVADAPEAVAPPVGQLGPPVGTELFPLELPGPPVGHDEPADQYGPPPVVPVPDSPEPVAPPVDQLGPPVGTELLPLELPGPPLPPRELDSGPPVGQPDADDLDLPACGPTGAPGEEAEADGSGRPVPFGRLGAADLTDEAIIALAMADNPDGKITGTALRKDFGVGPGRGARIRDAIARRHLAARLAAGLREQIERLRTADTPEAAQASDPTGQHPTSPDSGDMDAAIKSSSELSRPGA</sequence>
<dbReference type="Proteomes" id="UP000730482">
    <property type="component" value="Unassembled WGS sequence"/>
</dbReference>
<keyword evidence="2" id="KW-0812">Transmembrane</keyword>
<organism evidence="3 4">
    <name type="scientific">Catenulispora pinistramenti</name>
    <dbReference type="NCBI Taxonomy" id="2705254"/>
    <lineage>
        <taxon>Bacteria</taxon>
        <taxon>Bacillati</taxon>
        <taxon>Actinomycetota</taxon>
        <taxon>Actinomycetes</taxon>
        <taxon>Catenulisporales</taxon>
        <taxon>Catenulisporaceae</taxon>
        <taxon>Catenulispora</taxon>
    </lineage>
</organism>
<dbReference type="EMBL" id="JAAFYZ010000104">
    <property type="protein sequence ID" value="MBS2550469.1"/>
    <property type="molecule type" value="Genomic_DNA"/>
</dbReference>
<gene>
    <name evidence="3" type="ORF">KGQ19_26720</name>
</gene>
<protein>
    <recommendedName>
        <fullName evidence="5">DUF2637 domain-containing protein</fullName>
    </recommendedName>
</protein>